<keyword evidence="2" id="KW-1185">Reference proteome</keyword>
<reference evidence="1 2" key="1">
    <citation type="submission" date="2016-07" db="EMBL/GenBank/DDBJ databases">
        <title>Pervasive Adenine N6-methylation of Active Genes in Fungi.</title>
        <authorList>
            <consortium name="DOE Joint Genome Institute"/>
            <person name="Mondo S.J."/>
            <person name="Dannebaum R.O."/>
            <person name="Kuo R.C."/>
            <person name="Labutti K."/>
            <person name="Haridas S."/>
            <person name="Kuo A."/>
            <person name="Salamov A."/>
            <person name="Ahrendt S.R."/>
            <person name="Lipzen A."/>
            <person name="Sullivan W."/>
            <person name="Andreopoulos W.B."/>
            <person name="Clum A."/>
            <person name="Lindquist E."/>
            <person name="Daum C."/>
            <person name="Ramamoorthy G.K."/>
            <person name="Gryganskyi A."/>
            <person name="Culley D."/>
            <person name="Magnuson J.K."/>
            <person name="James T.Y."/>
            <person name="O'Malley M.A."/>
            <person name="Stajich J.E."/>
            <person name="Spatafora J.W."/>
            <person name="Visel A."/>
            <person name="Grigoriev I.V."/>
        </authorList>
    </citation>
    <scope>NUCLEOTIDE SEQUENCE [LARGE SCALE GENOMIC DNA]</scope>
    <source>
        <strain evidence="1 2">JEL800</strain>
    </source>
</reference>
<organism evidence="1 2">
    <name type="scientific">Rhizoclosmatium globosum</name>
    <dbReference type="NCBI Taxonomy" id="329046"/>
    <lineage>
        <taxon>Eukaryota</taxon>
        <taxon>Fungi</taxon>
        <taxon>Fungi incertae sedis</taxon>
        <taxon>Chytridiomycota</taxon>
        <taxon>Chytridiomycota incertae sedis</taxon>
        <taxon>Chytridiomycetes</taxon>
        <taxon>Chytridiales</taxon>
        <taxon>Chytriomycetaceae</taxon>
        <taxon>Rhizoclosmatium</taxon>
    </lineage>
</organism>
<dbReference type="EMBL" id="MCGO01000024">
    <property type="protein sequence ID" value="ORY43850.1"/>
    <property type="molecule type" value="Genomic_DNA"/>
</dbReference>
<gene>
    <name evidence="1" type="ORF">BCR33DRAFT_251170</name>
</gene>
<dbReference type="Proteomes" id="UP000193642">
    <property type="component" value="Unassembled WGS sequence"/>
</dbReference>
<evidence type="ECO:0000313" key="2">
    <source>
        <dbReference type="Proteomes" id="UP000193642"/>
    </source>
</evidence>
<protein>
    <submittedName>
        <fullName evidence="1">Uncharacterized protein</fullName>
    </submittedName>
</protein>
<proteinExistence type="predicted"/>
<comment type="caution">
    <text evidence="1">The sequence shown here is derived from an EMBL/GenBank/DDBJ whole genome shotgun (WGS) entry which is preliminary data.</text>
</comment>
<name>A0A1Y2C9Z1_9FUNG</name>
<sequence>MLGTNKMLAMAQPAALSVIIFSDGENYSKPSAVASYSHFIEGTEEVVYETLAREFGASALQGKQHWSRLLFLGESELRSHPTHYAAMSAGYSSSGYTLLHCTLDTLESADARLAAAAYTIIHTRVPGIAVILSTDSGFTRTKALFSSSGWIVAAVYQQESVPSVHGYRASGGVGLIQISFHSQVLPVVRATQAALVAAVVVVPGARCAALTRRGRPCGNTTLEGIAFCQGHKDSKNINPSRSVFSLSPTSTIKATPVFTVGPAMAAIPPQADAEGKLVCNVGSCTKVYKSMPAWRQHCNAKHYPL</sequence>
<dbReference type="AlphaFoldDB" id="A0A1Y2C9Z1"/>
<evidence type="ECO:0000313" key="1">
    <source>
        <dbReference type="EMBL" id="ORY43850.1"/>
    </source>
</evidence>
<accession>A0A1Y2C9Z1</accession>